<sequence length="127" mass="15242">MNRELIEKYRTMDRRGPEWLEVSEQIFKTLLHDFKTRNRLDEKGRFIVGGENNREKKYVATINRDETLDIEECFFDGERPEEGIDFSLREVVDIVMLELLIPQKNREFEQLIILSSEELQEVAMFEL</sequence>
<gene>
    <name evidence="1" type="ORF">ERX55_05070</name>
</gene>
<dbReference type="EMBL" id="SCWF01000004">
    <property type="protein sequence ID" value="TDM14315.1"/>
    <property type="molecule type" value="Genomic_DNA"/>
</dbReference>
<keyword evidence="2" id="KW-1185">Reference proteome</keyword>
<reference evidence="1 2" key="1">
    <citation type="submission" date="2019-01" db="EMBL/GenBank/DDBJ databases">
        <title>Draft genome sequences of the type strains of six Macrococcus species.</title>
        <authorList>
            <person name="Mazhar S."/>
            <person name="Altermann E."/>
            <person name="Hill C."/>
            <person name="Mcauliffe O."/>
        </authorList>
    </citation>
    <scope>NUCLEOTIDE SEQUENCE [LARGE SCALE GENOMIC DNA]</scope>
    <source>
        <strain evidence="1 2">ATCC 51825</strain>
    </source>
</reference>
<organism evidence="1 2">
    <name type="scientific">Macrococcus bovicus</name>
    <dbReference type="NCBI Taxonomy" id="69968"/>
    <lineage>
        <taxon>Bacteria</taxon>
        <taxon>Bacillati</taxon>
        <taxon>Bacillota</taxon>
        <taxon>Bacilli</taxon>
        <taxon>Bacillales</taxon>
        <taxon>Staphylococcaceae</taxon>
        <taxon>Macrococcus</taxon>
    </lineage>
</organism>
<dbReference type="RefSeq" id="WP_133451502.1">
    <property type="nucleotide sequence ID" value="NZ_SCWF01000004.1"/>
</dbReference>
<protein>
    <submittedName>
        <fullName evidence="1">Uncharacterized protein</fullName>
    </submittedName>
</protein>
<evidence type="ECO:0000313" key="2">
    <source>
        <dbReference type="Proteomes" id="UP000294843"/>
    </source>
</evidence>
<dbReference type="Proteomes" id="UP000294843">
    <property type="component" value="Unassembled WGS sequence"/>
</dbReference>
<dbReference type="AlphaFoldDB" id="A0A4R6C0Y8"/>
<proteinExistence type="predicted"/>
<name>A0A4R6C0Y8_9STAP</name>
<evidence type="ECO:0000313" key="1">
    <source>
        <dbReference type="EMBL" id="TDM14315.1"/>
    </source>
</evidence>
<comment type="caution">
    <text evidence="1">The sequence shown here is derived from an EMBL/GenBank/DDBJ whole genome shotgun (WGS) entry which is preliminary data.</text>
</comment>
<accession>A0A4R6C0Y8</accession>